<accession>A0A852ZRL5</accession>
<evidence type="ECO:0000259" key="2">
    <source>
        <dbReference type="PROSITE" id="PS50937"/>
    </source>
</evidence>
<dbReference type="SUPFAM" id="SSF46955">
    <property type="entry name" value="Putative DNA-binding domain"/>
    <property type="match status" value="1"/>
</dbReference>
<dbReference type="GO" id="GO:0003700">
    <property type="term" value="F:DNA-binding transcription factor activity"/>
    <property type="evidence" value="ECO:0007669"/>
    <property type="project" value="InterPro"/>
</dbReference>
<dbReference type="InterPro" id="IPR009061">
    <property type="entry name" value="DNA-bd_dom_put_sf"/>
</dbReference>
<dbReference type="GO" id="GO:0003677">
    <property type="term" value="F:DNA binding"/>
    <property type="evidence" value="ECO:0007669"/>
    <property type="project" value="UniProtKB-KW"/>
</dbReference>
<dbReference type="PROSITE" id="PS50937">
    <property type="entry name" value="HTH_MERR_2"/>
    <property type="match status" value="1"/>
</dbReference>
<dbReference type="AlphaFoldDB" id="A0A852ZRL5"/>
<sequence length="297" mass="31904">MNSHSHLTIGDLADRTRLTRKALRLYGDRGLLLPHRVDPRTGVRYYTPEHVERARRIALLRALDVPLSRIGALLDLDGARASAELADYWSGRESRHAAHRRLVAHVRAVLEGRGAPEAGAGWEHVLLERDVAEQMVVSIQSHTDAAGLATTLRESSEALFAHLTAAGAPLSGPVLTLYHGLVSEDSEGPVEVCAPTTGPVQPAGRIAVRFEPAHREVYVRVAKRDCAYPSMVAVHDAVSAALAERGLRPGGPAREVTYPNWATAAPDEHVADVAYPYRPGTAPEPGGTTEHVTAPAG</sequence>
<name>A0A852ZRL5_9ACTN</name>
<feature type="domain" description="HTH merR-type" evidence="2">
    <location>
        <begin position="6"/>
        <end position="76"/>
    </location>
</feature>
<reference evidence="3 4" key="1">
    <citation type="submission" date="2020-07" db="EMBL/GenBank/DDBJ databases">
        <title>Sequencing the genomes of 1000 actinobacteria strains.</title>
        <authorList>
            <person name="Klenk H.-P."/>
        </authorList>
    </citation>
    <scope>NUCLEOTIDE SEQUENCE [LARGE SCALE GENOMIC DNA]</scope>
    <source>
        <strain evidence="3 4">DSM 42178</strain>
    </source>
</reference>
<dbReference type="InterPro" id="IPR000551">
    <property type="entry name" value="MerR-type_HTH_dom"/>
</dbReference>
<dbReference type="Pfam" id="PF13411">
    <property type="entry name" value="MerR_1"/>
    <property type="match status" value="1"/>
</dbReference>
<dbReference type="SMART" id="SM00422">
    <property type="entry name" value="HTH_MERR"/>
    <property type="match status" value="1"/>
</dbReference>
<proteinExistence type="predicted"/>
<gene>
    <name evidence="3" type="ORF">FHU37_001060</name>
</gene>
<dbReference type="RefSeq" id="WP_179813066.1">
    <property type="nucleotide sequence ID" value="NZ_JACBZD010000001.1"/>
</dbReference>
<evidence type="ECO:0000256" key="1">
    <source>
        <dbReference type="ARBA" id="ARBA00023125"/>
    </source>
</evidence>
<dbReference type="Gene3D" id="1.10.1660.10">
    <property type="match status" value="1"/>
</dbReference>
<dbReference type="InterPro" id="IPR047057">
    <property type="entry name" value="MerR_fam"/>
</dbReference>
<dbReference type="InterPro" id="IPR011256">
    <property type="entry name" value="Reg_factor_effector_dom_sf"/>
</dbReference>
<protein>
    <submittedName>
        <fullName evidence="3">DNA-binding transcriptional MerR regulator</fullName>
    </submittedName>
</protein>
<dbReference type="EMBL" id="JACBZD010000001">
    <property type="protein sequence ID" value="NYI04117.1"/>
    <property type="molecule type" value="Genomic_DNA"/>
</dbReference>
<comment type="caution">
    <text evidence="3">The sequence shown here is derived from an EMBL/GenBank/DDBJ whole genome shotgun (WGS) entry which is preliminary data.</text>
</comment>
<evidence type="ECO:0000313" key="3">
    <source>
        <dbReference type="EMBL" id="NYI04117.1"/>
    </source>
</evidence>
<evidence type="ECO:0000313" key="4">
    <source>
        <dbReference type="Proteomes" id="UP000567795"/>
    </source>
</evidence>
<keyword evidence="1 3" id="KW-0238">DNA-binding</keyword>
<dbReference type="Proteomes" id="UP000567795">
    <property type="component" value="Unassembled WGS sequence"/>
</dbReference>
<dbReference type="PANTHER" id="PTHR30204:SF97">
    <property type="entry name" value="MERR FAMILY REGULATORY PROTEIN"/>
    <property type="match status" value="1"/>
</dbReference>
<keyword evidence="4" id="KW-1185">Reference proteome</keyword>
<dbReference type="Gene3D" id="3.20.80.10">
    <property type="entry name" value="Regulatory factor, effector binding domain"/>
    <property type="match status" value="1"/>
</dbReference>
<organism evidence="3 4">
    <name type="scientific">Allostreptomyces psammosilenae</name>
    <dbReference type="NCBI Taxonomy" id="1892865"/>
    <lineage>
        <taxon>Bacteria</taxon>
        <taxon>Bacillati</taxon>
        <taxon>Actinomycetota</taxon>
        <taxon>Actinomycetes</taxon>
        <taxon>Kitasatosporales</taxon>
        <taxon>Streptomycetaceae</taxon>
        <taxon>Allostreptomyces</taxon>
    </lineage>
</organism>
<dbReference type="PANTHER" id="PTHR30204">
    <property type="entry name" value="REDOX-CYCLING DRUG-SENSING TRANSCRIPTIONAL ACTIVATOR SOXR"/>
    <property type="match status" value="1"/>
</dbReference>